<dbReference type="SUPFAM" id="SSF51182">
    <property type="entry name" value="RmlC-like cupins"/>
    <property type="match status" value="1"/>
</dbReference>
<dbReference type="GO" id="GO:0004848">
    <property type="term" value="F:ureidoglycolate hydrolase activity"/>
    <property type="evidence" value="ECO:0007669"/>
    <property type="project" value="InterPro"/>
</dbReference>
<evidence type="ECO:0000256" key="1">
    <source>
        <dbReference type="ARBA" id="ARBA00011738"/>
    </source>
</evidence>
<evidence type="ECO:0000256" key="4">
    <source>
        <dbReference type="ARBA" id="ARBA00047684"/>
    </source>
</evidence>
<evidence type="ECO:0000313" key="5">
    <source>
        <dbReference type="EMBL" id="KAF2758282.1"/>
    </source>
</evidence>
<keyword evidence="6" id="KW-1185">Reference proteome</keyword>
<dbReference type="OrthoDB" id="10266039at2759"/>
<dbReference type="GO" id="GO:0006144">
    <property type="term" value="P:purine nucleobase metabolic process"/>
    <property type="evidence" value="ECO:0007669"/>
    <property type="project" value="UniProtKB-KW"/>
</dbReference>
<protein>
    <submittedName>
        <fullName evidence="5">Ureidoglycolate hydrolase-like protein</fullName>
    </submittedName>
</protein>
<dbReference type="Proteomes" id="UP000799437">
    <property type="component" value="Unassembled WGS sequence"/>
</dbReference>
<keyword evidence="5" id="KW-0378">Hydrolase</keyword>
<keyword evidence="3" id="KW-0456">Lyase</keyword>
<dbReference type="Gene3D" id="2.60.120.480">
    <property type="entry name" value="Ureidoglycolate hydrolase"/>
    <property type="match status" value="1"/>
</dbReference>
<dbReference type="CDD" id="cd20298">
    <property type="entry name" value="cupin_UAH"/>
    <property type="match status" value="1"/>
</dbReference>
<evidence type="ECO:0000256" key="3">
    <source>
        <dbReference type="ARBA" id="ARBA00023239"/>
    </source>
</evidence>
<dbReference type="InterPro" id="IPR007247">
    <property type="entry name" value="Ureidogly_lyase"/>
</dbReference>
<name>A0A6A6W5X0_9PEZI</name>
<reference evidence="5" key="1">
    <citation type="journal article" date="2020" name="Stud. Mycol.">
        <title>101 Dothideomycetes genomes: a test case for predicting lifestyles and emergence of pathogens.</title>
        <authorList>
            <person name="Haridas S."/>
            <person name="Albert R."/>
            <person name="Binder M."/>
            <person name="Bloem J."/>
            <person name="Labutti K."/>
            <person name="Salamov A."/>
            <person name="Andreopoulos B."/>
            <person name="Baker S."/>
            <person name="Barry K."/>
            <person name="Bills G."/>
            <person name="Bluhm B."/>
            <person name="Cannon C."/>
            <person name="Castanera R."/>
            <person name="Culley D."/>
            <person name="Daum C."/>
            <person name="Ezra D."/>
            <person name="Gonzalez J."/>
            <person name="Henrissat B."/>
            <person name="Kuo A."/>
            <person name="Liang C."/>
            <person name="Lipzen A."/>
            <person name="Lutzoni F."/>
            <person name="Magnuson J."/>
            <person name="Mondo S."/>
            <person name="Nolan M."/>
            <person name="Ohm R."/>
            <person name="Pangilinan J."/>
            <person name="Park H.-J."/>
            <person name="Ramirez L."/>
            <person name="Alfaro M."/>
            <person name="Sun H."/>
            <person name="Tritt A."/>
            <person name="Yoshinaga Y."/>
            <person name="Zwiers L.-H."/>
            <person name="Turgeon B."/>
            <person name="Goodwin S."/>
            <person name="Spatafora J."/>
            <person name="Crous P."/>
            <person name="Grigoriev I."/>
        </authorList>
    </citation>
    <scope>NUCLEOTIDE SEQUENCE</scope>
    <source>
        <strain evidence="5">CBS 121739</strain>
    </source>
</reference>
<keyword evidence="2" id="KW-0659">Purine metabolism</keyword>
<dbReference type="InterPro" id="IPR047233">
    <property type="entry name" value="UAH_cupin"/>
</dbReference>
<dbReference type="InterPro" id="IPR024060">
    <property type="entry name" value="Ureidoglycolate_lyase_dom_sf"/>
</dbReference>
<evidence type="ECO:0000313" key="6">
    <source>
        <dbReference type="Proteomes" id="UP000799437"/>
    </source>
</evidence>
<dbReference type="PANTHER" id="PTHR21221:SF1">
    <property type="entry name" value="UREIDOGLYCOLATE LYASE"/>
    <property type="match status" value="1"/>
</dbReference>
<organism evidence="5 6">
    <name type="scientific">Pseudovirgaria hyperparasitica</name>
    <dbReference type="NCBI Taxonomy" id="470096"/>
    <lineage>
        <taxon>Eukaryota</taxon>
        <taxon>Fungi</taxon>
        <taxon>Dikarya</taxon>
        <taxon>Ascomycota</taxon>
        <taxon>Pezizomycotina</taxon>
        <taxon>Dothideomycetes</taxon>
        <taxon>Dothideomycetes incertae sedis</taxon>
        <taxon>Acrospermales</taxon>
        <taxon>Acrospermaceae</taxon>
        <taxon>Pseudovirgaria</taxon>
    </lineage>
</organism>
<proteinExistence type="predicted"/>
<dbReference type="Pfam" id="PF04115">
    <property type="entry name" value="Ureidogly_lyase"/>
    <property type="match status" value="1"/>
</dbReference>
<sequence length="320" mass="34707">MPSKVRSPPHRISISPLTHSAFAPFGTVIENPLTSPSPATLLPQSVHANQGTAIKYLDVTNLNNHYPLAGSKRPAKAVINMFVCAPRRLRTAPAASTPTEDELDGFSSPSQGETVQLFDVSILERHPYTPQTFIPMGLPTKSTCSSSSLHTYYLVIVAPTLPSRRQRYSTTLPKPYPSAEPAHKPTLVERFKLGRPAPFTNDSLPPPSPAIDMELNLSGNPKGRGMPDLGNIKAFIARGNQAVTYGPGTWHAPMVVLGDKSVDFVVVQYANGIANEDCQEVVLERVKGASEGAVVEVDMRSLEKLMSARVYENGRINSKL</sequence>
<gene>
    <name evidence="5" type="ORF">EJ05DRAFT_476539</name>
</gene>
<comment type="catalytic activity">
    <reaction evidence="4">
        <text>(S)-ureidoglycolate = urea + glyoxylate</text>
        <dbReference type="Rhea" id="RHEA:11304"/>
        <dbReference type="ChEBI" id="CHEBI:16199"/>
        <dbReference type="ChEBI" id="CHEBI:36655"/>
        <dbReference type="ChEBI" id="CHEBI:57296"/>
        <dbReference type="EC" id="4.3.2.3"/>
    </reaction>
</comment>
<accession>A0A6A6W5X0</accession>
<dbReference type="EMBL" id="ML996572">
    <property type="protein sequence ID" value="KAF2758282.1"/>
    <property type="molecule type" value="Genomic_DNA"/>
</dbReference>
<dbReference type="GeneID" id="54485110"/>
<dbReference type="InterPro" id="IPR011051">
    <property type="entry name" value="RmlC_Cupin_sf"/>
</dbReference>
<evidence type="ECO:0000256" key="2">
    <source>
        <dbReference type="ARBA" id="ARBA00022631"/>
    </source>
</evidence>
<comment type="subunit">
    <text evidence="1">Homodimer.</text>
</comment>
<dbReference type="GO" id="GO:0000256">
    <property type="term" value="P:allantoin catabolic process"/>
    <property type="evidence" value="ECO:0007669"/>
    <property type="project" value="InterPro"/>
</dbReference>
<dbReference type="AlphaFoldDB" id="A0A6A6W5X0"/>
<dbReference type="RefSeq" id="XP_033600733.1">
    <property type="nucleotide sequence ID" value="XM_033744056.1"/>
</dbReference>
<dbReference type="PANTHER" id="PTHR21221">
    <property type="entry name" value="UREIDOGLYCOLATE HYDROLASE"/>
    <property type="match status" value="1"/>
</dbReference>
<dbReference type="GO" id="GO:0050385">
    <property type="term" value="F:ureidoglycolate lyase activity"/>
    <property type="evidence" value="ECO:0007669"/>
    <property type="project" value="UniProtKB-EC"/>
</dbReference>